<dbReference type="EMBL" id="CP036287">
    <property type="protein sequence ID" value="QDU66488.1"/>
    <property type="molecule type" value="Genomic_DNA"/>
</dbReference>
<feature type="domain" description="AMP-dependent synthetase/ligase" evidence="2">
    <location>
        <begin position="30"/>
        <end position="387"/>
    </location>
</feature>
<dbReference type="GO" id="GO:0018858">
    <property type="term" value="F:benzoate-CoA ligase activity"/>
    <property type="evidence" value="ECO:0007669"/>
    <property type="project" value="UniProtKB-EC"/>
</dbReference>
<reference evidence="4 5" key="1">
    <citation type="submission" date="2019-02" db="EMBL/GenBank/DDBJ databases">
        <title>Deep-cultivation of Planctomycetes and their phenomic and genomic characterization uncovers novel biology.</title>
        <authorList>
            <person name="Wiegand S."/>
            <person name="Jogler M."/>
            <person name="Boedeker C."/>
            <person name="Pinto D."/>
            <person name="Vollmers J."/>
            <person name="Rivas-Marin E."/>
            <person name="Kohn T."/>
            <person name="Peeters S.H."/>
            <person name="Heuer A."/>
            <person name="Rast P."/>
            <person name="Oberbeckmann S."/>
            <person name="Bunk B."/>
            <person name="Jeske O."/>
            <person name="Meyerdierks A."/>
            <person name="Storesund J.E."/>
            <person name="Kallscheuer N."/>
            <person name="Luecker S."/>
            <person name="Lage O.M."/>
            <person name="Pohl T."/>
            <person name="Merkel B.J."/>
            <person name="Hornburger P."/>
            <person name="Mueller R.-W."/>
            <person name="Bruemmer F."/>
            <person name="Labrenz M."/>
            <person name="Spormann A.M."/>
            <person name="Op den Camp H."/>
            <person name="Overmann J."/>
            <person name="Amann R."/>
            <person name="Jetten M.S.M."/>
            <person name="Mascher T."/>
            <person name="Medema M.H."/>
            <person name="Devos D.P."/>
            <person name="Kaster A.-K."/>
            <person name="Ovreas L."/>
            <person name="Rohde M."/>
            <person name="Galperin M.Y."/>
            <person name="Jogler C."/>
        </authorList>
    </citation>
    <scope>NUCLEOTIDE SEQUENCE [LARGE SCALE GENOMIC DNA]</scope>
    <source>
        <strain evidence="4 5">Pla133</strain>
    </source>
</reference>
<proteinExistence type="predicted"/>
<dbReference type="RefSeq" id="WP_145064323.1">
    <property type="nucleotide sequence ID" value="NZ_CP036287.1"/>
</dbReference>
<organism evidence="4 5">
    <name type="scientific">Engelhardtia mirabilis</name>
    <dbReference type="NCBI Taxonomy" id="2528011"/>
    <lineage>
        <taxon>Bacteria</taxon>
        <taxon>Pseudomonadati</taxon>
        <taxon>Planctomycetota</taxon>
        <taxon>Planctomycetia</taxon>
        <taxon>Planctomycetia incertae sedis</taxon>
        <taxon>Engelhardtia</taxon>
    </lineage>
</organism>
<dbReference type="SUPFAM" id="SSF56801">
    <property type="entry name" value="Acetyl-CoA synthetase-like"/>
    <property type="match status" value="1"/>
</dbReference>
<evidence type="ECO:0000256" key="1">
    <source>
        <dbReference type="ARBA" id="ARBA00022598"/>
    </source>
</evidence>
<dbReference type="InterPro" id="IPR042099">
    <property type="entry name" value="ANL_N_sf"/>
</dbReference>
<dbReference type="Proteomes" id="UP000316921">
    <property type="component" value="Chromosome"/>
</dbReference>
<dbReference type="AlphaFoldDB" id="A0A518BHN3"/>
<dbReference type="PANTHER" id="PTHR43352:SF1">
    <property type="entry name" value="ANTHRANILATE--COA LIGASE"/>
    <property type="match status" value="1"/>
</dbReference>
<dbReference type="InterPro" id="IPR025110">
    <property type="entry name" value="AMP-bd_C"/>
</dbReference>
<evidence type="ECO:0000313" key="4">
    <source>
        <dbReference type="EMBL" id="QDU66488.1"/>
    </source>
</evidence>
<sequence length="530" mass="58778">MQTQSDLIPGPWPERFNLASYFLDERLDEGREGKVALRCGDELRTYGRLIDRSCQVAAALRRAGVRPEDRVLIALPDGIEFAKTFFGILRAGGVFAMVNPLLKREDLRYYLDYTKARVVVGHAEYLDELAPAFEAARHCKELWVVGGHSREYTSFEDALQAEDATGVAAEVEPTGPDDLAGWLFTSGSTGKPKACVHTQADFAFSTETYAKHVVGYGPDDVCLSVPKLFFGYATGTNLMFPLRFGGCAVLFPGRSTVDELLEQIAVHRPTLLTGVPTMFSNLLRSPRIEELDFGPLRATLSAGEALPAELYREWKERTGVEILDGIGSAEMFHIYITNRPGDVKAGSLGRLVEGYEAQIIDPEGQVLGDDEPGRLRVRGGSTAICYWGDRKKSIETFQGDWCTSADVFRRDAQGYFYYEGRSDDLIKVSGIWVSPLEIENALLTHDAVAEVCVVGREGDDELVKPLAYVVPVAGVSGDDELAAELVSHLKATLAPYKYPRWFCWREDLPRNDRGKIARRVLVDEARSFQP</sequence>
<dbReference type="EC" id="6.2.1.25" evidence="4"/>
<dbReference type="NCBIfam" id="TIGR02262">
    <property type="entry name" value="benz_CoA_lig"/>
    <property type="match status" value="1"/>
</dbReference>
<dbReference type="KEGG" id="pbap:Pla133_15620"/>
<dbReference type="GO" id="GO:0005524">
    <property type="term" value="F:ATP binding"/>
    <property type="evidence" value="ECO:0007669"/>
    <property type="project" value="InterPro"/>
</dbReference>
<evidence type="ECO:0000259" key="2">
    <source>
        <dbReference type="Pfam" id="PF00501"/>
    </source>
</evidence>
<dbReference type="InterPro" id="IPR045851">
    <property type="entry name" value="AMP-bd_C_sf"/>
</dbReference>
<dbReference type="Gene3D" id="3.30.300.30">
    <property type="match status" value="1"/>
</dbReference>
<evidence type="ECO:0000313" key="5">
    <source>
        <dbReference type="Proteomes" id="UP000316921"/>
    </source>
</evidence>
<dbReference type="Pfam" id="PF13193">
    <property type="entry name" value="AMP-binding_C"/>
    <property type="match status" value="1"/>
</dbReference>
<dbReference type="PANTHER" id="PTHR43352">
    <property type="entry name" value="ACETYL-COA SYNTHETASE"/>
    <property type="match status" value="1"/>
</dbReference>
<feature type="domain" description="AMP-binding enzyme C-terminal" evidence="3">
    <location>
        <begin position="437"/>
        <end position="515"/>
    </location>
</feature>
<evidence type="ECO:0000259" key="3">
    <source>
        <dbReference type="Pfam" id="PF13193"/>
    </source>
</evidence>
<dbReference type="GO" id="GO:0044550">
    <property type="term" value="P:secondary metabolite biosynthetic process"/>
    <property type="evidence" value="ECO:0007669"/>
    <property type="project" value="TreeGrafter"/>
</dbReference>
<keyword evidence="1 4" id="KW-0436">Ligase</keyword>
<dbReference type="Gene3D" id="3.40.50.12780">
    <property type="entry name" value="N-terminal domain of ligase-like"/>
    <property type="match status" value="1"/>
</dbReference>
<dbReference type="Pfam" id="PF00501">
    <property type="entry name" value="AMP-binding"/>
    <property type="match status" value="1"/>
</dbReference>
<dbReference type="InterPro" id="IPR011957">
    <property type="entry name" value="Benz_CoA_lig"/>
</dbReference>
<gene>
    <name evidence="4" type="primary">bclA</name>
    <name evidence="4" type="ORF">Pla133_15620</name>
</gene>
<dbReference type="InterPro" id="IPR000873">
    <property type="entry name" value="AMP-dep_synth/lig_dom"/>
</dbReference>
<accession>A0A518BHN3</accession>
<keyword evidence="5" id="KW-1185">Reference proteome</keyword>
<protein>
    <submittedName>
        <fullName evidence="4">Benzoate--CoA ligase</fullName>
        <ecNumber evidence="4">6.2.1.25</ecNumber>
    </submittedName>
</protein>
<name>A0A518BHN3_9BACT</name>